<dbReference type="InterPro" id="IPR001320">
    <property type="entry name" value="Iontro_rcpt_C"/>
</dbReference>
<accession>A0A5S3QPE3</accession>
<dbReference type="Pfam" id="PF00497">
    <property type="entry name" value="SBP_bac_3"/>
    <property type="match status" value="1"/>
</dbReference>
<comment type="caution">
    <text evidence="10">The sequence shown here is derived from an EMBL/GenBank/DDBJ whole genome shotgun (WGS) entry which is preliminary data.</text>
</comment>
<evidence type="ECO:0000256" key="5">
    <source>
        <dbReference type="ARBA" id="ARBA00023288"/>
    </source>
</evidence>
<dbReference type="PROSITE" id="PS51257">
    <property type="entry name" value="PROKAR_LIPOPROTEIN"/>
    <property type="match status" value="1"/>
</dbReference>
<dbReference type="Gene3D" id="3.40.190.10">
    <property type="entry name" value="Periplasmic binding protein-like II"/>
    <property type="match status" value="2"/>
</dbReference>
<sequence>MTKTFGKVLGLISFITIILILAACGNGAGSENGPSSDSSDSSNGSDSGEEKVLKLATSADFPPFESRTPEGEFEGFDIDLANLIADELGYELKIEDMKFDGLIGSLQSKRVDMVMAGMSMTEDRRKNVDFSAEYNRSGEMFISKPDAGIDSLEDLKGKTVGVQLGTIQQEGAEKLKDEYGFEVKKLDSANILIQELKSNRIEVGYMDKSVAKGYVKEQGLEGFDDPTTSSPGMGIAFPKGSKLVEDVNDVLKKIEENGKLAELKDKWLSEE</sequence>
<comment type="subcellular location">
    <subcellularLocation>
        <location evidence="1">Cell envelope</location>
    </subcellularLocation>
</comment>
<gene>
    <name evidence="10" type="ORF">FFL34_10715</name>
</gene>
<organism evidence="10 11">
    <name type="scientific">Lentibacillus cibarius</name>
    <dbReference type="NCBI Taxonomy" id="2583219"/>
    <lineage>
        <taxon>Bacteria</taxon>
        <taxon>Bacillati</taxon>
        <taxon>Bacillota</taxon>
        <taxon>Bacilli</taxon>
        <taxon>Bacillales</taxon>
        <taxon>Bacillaceae</taxon>
        <taxon>Lentibacillus</taxon>
    </lineage>
</organism>
<protein>
    <submittedName>
        <fullName evidence="10">Transporter substrate-binding domain-containing protein</fullName>
    </submittedName>
</protein>
<dbReference type="InterPro" id="IPR001638">
    <property type="entry name" value="Solute-binding_3/MltF_N"/>
</dbReference>
<keyword evidence="3" id="KW-0732">Signal</keyword>
<feature type="domain" description="Solute-binding protein family 3/N-terminal" evidence="8">
    <location>
        <begin position="52"/>
        <end position="271"/>
    </location>
</feature>
<evidence type="ECO:0000313" key="10">
    <source>
        <dbReference type="EMBL" id="TMN23852.1"/>
    </source>
</evidence>
<dbReference type="Proteomes" id="UP000306980">
    <property type="component" value="Unassembled WGS sequence"/>
</dbReference>
<reference evidence="10 11" key="1">
    <citation type="submission" date="2019-05" db="EMBL/GenBank/DDBJ databases">
        <title>Genomic analysis of Lentibacillus sp. NKC220-2.</title>
        <authorList>
            <person name="Oh Y.J."/>
        </authorList>
    </citation>
    <scope>NUCLEOTIDE SEQUENCE [LARGE SCALE GENOMIC DNA]</scope>
    <source>
        <strain evidence="10 11">NKC220-2</strain>
    </source>
</reference>
<evidence type="ECO:0000256" key="7">
    <source>
        <dbReference type="SAM" id="MobiDB-lite"/>
    </source>
</evidence>
<comment type="similarity">
    <text evidence="2 6">Belongs to the bacterial solute-binding protein 3 family.</text>
</comment>
<keyword evidence="5" id="KW-0449">Lipoprotein</keyword>
<proteinExistence type="inferred from homology"/>
<dbReference type="PROSITE" id="PS01039">
    <property type="entry name" value="SBP_BACTERIAL_3"/>
    <property type="match status" value="1"/>
</dbReference>
<feature type="compositionally biased region" description="Low complexity" evidence="7">
    <location>
        <begin position="29"/>
        <end position="46"/>
    </location>
</feature>
<name>A0A5S3QPE3_9BACI</name>
<evidence type="ECO:0000259" key="9">
    <source>
        <dbReference type="SMART" id="SM00079"/>
    </source>
</evidence>
<feature type="domain" description="Ionotropic glutamate receptor C-terminal" evidence="9">
    <location>
        <begin position="52"/>
        <end position="270"/>
    </location>
</feature>
<evidence type="ECO:0000256" key="6">
    <source>
        <dbReference type="RuleBase" id="RU003744"/>
    </source>
</evidence>
<evidence type="ECO:0000256" key="4">
    <source>
        <dbReference type="ARBA" id="ARBA00023139"/>
    </source>
</evidence>
<dbReference type="InterPro" id="IPR018313">
    <property type="entry name" value="SBP_3_CS"/>
</dbReference>
<evidence type="ECO:0000259" key="8">
    <source>
        <dbReference type="SMART" id="SM00062"/>
    </source>
</evidence>
<dbReference type="RefSeq" id="WP_138603442.1">
    <property type="nucleotide sequence ID" value="NZ_VCIA01000001.1"/>
</dbReference>
<evidence type="ECO:0000256" key="3">
    <source>
        <dbReference type="ARBA" id="ARBA00022729"/>
    </source>
</evidence>
<dbReference type="GO" id="GO:0016020">
    <property type="term" value="C:membrane"/>
    <property type="evidence" value="ECO:0007669"/>
    <property type="project" value="InterPro"/>
</dbReference>
<dbReference type="SUPFAM" id="SSF53850">
    <property type="entry name" value="Periplasmic binding protein-like II"/>
    <property type="match status" value="1"/>
</dbReference>
<evidence type="ECO:0000313" key="11">
    <source>
        <dbReference type="Proteomes" id="UP000306980"/>
    </source>
</evidence>
<evidence type="ECO:0000256" key="2">
    <source>
        <dbReference type="ARBA" id="ARBA00010333"/>
    </source>
</evidence>
<dbReference type="PANTHER" id="PTHR35936:SF17">
    <property type="entry name" value="ARGININE-BINDING EXTRACELLULAR PROTEIN ARTP"/>
    <property type="match status" value="1"/>
</dbReference>
<dbReference type="EMBL" id="VCIA01000001">
    <property type="protein sequence ID" value="TMN23852.1"/>
    <property type="molecule type" value="Genomic_DNA"/>
</dbReference>
<keyword evidence="4" id="KW-0564">Palmitate</keyword>
<dbReference type="PANTHER" id="PTHR35936">
    <property type="entry name" value="MEMBRANE-BOUND LYTIC MUREIN TRANSGLYCOSYLASE F"/>
    <property type="match status" value="1"/>
</dbReference>
<dbReference type="GO" id="GO:0015276">
    <property type="term" value="F:ligand-gated monoatomic ion channel activity"/>
    <property type="evidence" value="ECO:0007669"/>
    <property type="project" value="InterPro"/>
</dbReference>
<dbReference type="SMART" id="SM00079">
    <property type="entry name" value="PBPe"/>
    <property type="match status" value="1"/>
</dbReference>
<dbReference type="SMART" id="SM00062">
    <property type="entry name" value="PBPb"/>
    <property type="match status" value="1"/>
</dbReference>
<dbReference type="AlphaFoldDB" id="A0A5S3QPE3"/>
<dbReference type="GO" id="GO:0030313">
    <property type="term" value="C:cell envelope"/>
    <property type="evidence" value="ECO:0007669"/>
    <property type="project" value="UniProtKB-SubCell"/>
</dbReference>
<evidence type="ECO:0000256" key="1">
    <source>
        <dbReference type="ARBA" id="ARBA00004196"/>
    </source>
</evidence>
<feature type="region of interest" description="Disordered" evidence="7">
    <location>
        <begin position="29"/>
        <end position="52"/>
    </location>
</feature>
<dbReference type="OrthoDB" id="9811552at2"/>